<feature type="domain" description="DUF4062" evidence="3">
    <location>
        <begin position="15"/>
        <end position="107"/>
    </location>
</feature>
<proteinExistence type="predicted"/>
<evidence type="ECO:0000259" key="4">
    <source>
        <dbReference type="Pfam" id="PF24883"/>
    </source>
</evidence>
<dbReference type="GeneID" id="119738786"/>
<dbReference type="Proteomes" id="UP000887568">
    <property type="component" value="Unplaced"/>
</dbReference>
<dbReference type="OrthoDB" id="2325716at2759"/>
<keyword evidence="2" id="KW-1133">Transmembrane helix</keyword>
<evidence type="ECO:0008006" key="7">
    <source>
        <dbReference type="Google" id="ProtNLM"/>
    </source>
</evidence>
<protein>
    <recommendedName>
        <fullName evidence="7">AAA+ ATPase domain-containing protein</fullName>
    </recommendedName>
</protein>
<evidence type="ECO:0000313" key="5">
    <source>
        <dbReference type="EnsemblMetazoa" id="XP_038069674.1"/>
    </source>
</evidence>
<evidence type="ECO:0000256" key="2">
    <source>
        <dbReference type="SAM" id="Phobius"/>
    </source>
</evidence>
<name>A0A914B1K2_PATMI</name>
<dbReference type="Gene3D" id="3.40.50.300">
    <property type="entry name" value="P-loop containing nucleotide triphosphate hydrolases"/>
    <property type="match status" value="1"/>
</dbReference>
<dbReference type="Pfam" id="PF24883">
    <property type="entry name" value="NPHP3_N"/>
    <property type="match status" value="1"/>
</dbReference>
<accession>A0A914B1K2</accession>
<evidence type="ECO:0000256" key="1">
    <source>
        <dbReference type="ARBA" id="ARBA00022737"/>
    </source>
</evidence>
<feature type="domain" description="Nephrocystin 3-like N-terminal" evidence="4">
    <location>
        <begin position="279"/>
        <end position="404"/>
    </location>
</feature>
<dbReference type="PANTHER" id="PTHR19860">
    <property type="entry name" value="DDB1- AND CUL4-ASSOCIATED FACTOR 12-RELATED"/>
    <property type="match status" value="1"/>
</dbReference>
<dbReference type="SUPFAM" id="SSF52540">
    <property type="entry name" value="P-loop containing nucleoside triphosphate hydrolases"/>
    <property type="match status" value="1"/>
</dbReference>
<feature type="transmembrane region" description="Helical" evidence="2">
    <location>
        <begin position="542"/>
        <end position="563"/>
    </location>
</feature>
<dbReference type="InterPro" id="IPR051191">
    <property type="entry name" value="DCAF12"/>
</dbReference>
<dbReference type="InterPro" id="IPR025139">
    <property type="entry name" value="DUF4062"/>
</dbReference>
<dbReference type="AlphaFoldDB" id="A0A914B1K2"/>
<organism evidence="5 6">
    <name type="scientific">Patiria miniata</name>
    <name type="common">Bat star</name>
    <name type="synonym">Asterina miniata</name>
    <dbReference type="NCBI Taxonomy" id="46514"/>
    <lineage>
        <taxon>Eukaryota</taxon>
        <taxon>Metazoa</taxon>
        <taxon>Echinodermata</taxon>
        <taxon>Eleutherozoa</taxon>
        <taxon>Asterozoa</taxon>
        <taxon>Asteroidea</taxon>
        <taxon>Valvatacea</taxon>
        <taxon>Valvatida</taxon>
        <taxon>Asterinidae</taxon>
        <taxon>Patiria</taxon>
    </lineage>
</organism>
<keyword evidence="1" id="KW-0677">Repeat</keyword>
<dbReference type="OMA" id="GCETISI"/>
<dbReference type="Pfam" id="PF13271">
    <property type="entry name" value="DUF4062"/>
    <property type="match status" value="1"/>
</dbReference>
<evidence type="ECO:0000313" key="6">
    <source>
        <dbReference type="Proteomes" id="UP000887568"/>
    </source>
</evidence>
<dbReference type="PANTHER" id="PTHR19860:SF40">
    <property type="entry name" value="WD40 REPEAT-CONTAINING PROTEIN"/>
    <property type="match status" value="1"/>
</dbReference>
<keyword evidence="6" id="KW-1185">Reference proteome</keyword>
<dbReference type="InterPro" id="IPR027417">
    <property type="entry name" value="P-loop_NTPase"/>
</dbReference>
<dbReference type="RefSeq" id="XP_038069674.1">
    <property type="nucleotide sequence ID" value="XM_038213746.1"/>
</dbReference>
<dbReference type="InterPro" id="IPR056884">
    <property type="entry name" value="NPHP3-like_N"/>
</dbReference>
<evidence type="ECO:0000259" key="3">
    <source>
        <dbReference type="Pfam" id="PF13271"/>
    </source>
</evidence>
<dbReference type="GO" id="GO:0080008">
    <property type="term" value="C:Cul4-RING E3 ubiquitin ligase complex"/>
    <property type="evidence" value="ECO:0007669"/>
    <property type="project" value="TreeGrafter"/>
</dbReference>
<keyword evidence="2" id="KW-0472">Membrane</keyword>
<keyword evidence="2" id="KW-0812">Transmembrane</keyword>
<reference evidence="5" key="1">
    <citation type="submission" date="2022-11" db="UniProtKB">
        <authorList>
            <consortium name="EnsemblMetazoa"/>
        </authorList>
    </citation>
    <scope>IDENTIFICATION</scope>
</reference>
<dbReference type="EnsemblMetazoa" id="XM_038213746.1">
    <property type="protein sequence ID" value="XP_038069674.1"/>
    <property type="gene ID" value="LOC119738786"/>
</dbReference>
<sequence length="574" mass="65740">MAKVSHIAQQRRIARIFWSSPFGGLEEERELLTKIYWPRLAHMCQKAGYEYAPVDMRWGITSDHSKEALTIEICLRELDRSDMIVGFFGQRYGWHGSKDEMLQKTFDYALATFPFIADYRDRSVTELEYLHGHLNNPGARAASFFFRDKAYDDKKLKEYEKSGDERNARKFRPTSDGPNAAEHLNDLKQRVIATKDKCLAIHPNYATPSEGARLMFETVHSFLETFLKPQRALSGPEAERLEHHAFLLQKLGMGGMYIGGEGYLEAVDNHVLHDRDGYKNKHLLIVGEPGSGKTCLLGNWIIKHQERFPDDIVAYHMVGCSSSSTSVKNMLQRLCNDVEDALFDRDDLPEAERVYSAKGKEEIRELQQTLNVLVTKATKQKLRVVIVVDALDMLEKAGKTMKTLYWLPKFPPDTTHLVLSTLTSDTANIQELVQQREFDQLPMIPLSEDLQSEITKAMLIVRGKELSSKQHDRVISCKQTENPLFLMILLKELCSFGSFFELDEFIDSLLAAQSVKDLFVKFLKRLEKDYNAVEKQDLVKEVSGLVTFIFFLSILLLFSPSCFHSSCVKRIRSK</sequence>